<dbReference type="GO" id="GO:0010629">
    <property type="term" value="P:negative regulation of gene expression"/>
    <property type="evidence" value="ECO:0007669"/>
    <property type="project" value="TreeGrafter"/>
</dbReference>
<dbReference type="Gene3D" id="2.170.270.10">
    <property type="entry name" value="SET domain"/>
    <property type="match status" value="1"/>
</dbReference>
<evidence type="ECO:0000313" key="23">
    <source>
        <dbReference type="Proteomes" id="UP000579812"/>
    </source>
</evidence>
<evidence type="ECO:0000256" key="15">
    <source>
        <dbReference type="ARBA" id="ARBA00039052"/>
    </source>
</evidence>
<evidence type="ECO:0000256" key="12">
    <source>
        <dbReference type="ARBA" id="ARBA00022853"/>
    </source>
</evidence>
<evidence type="ECO:0000256" key="3">
    <source>
        <dbReference type="ARBA" id="ARBA00022454"/>
    </source>
</evidence>
<evidence type="ECO:0000259" key="20">
    <source>
        <dbReference type="PROSITE" id="PS50280"/>
    </source>
</evidence>
<organism evidence="22 23">
    <name type="scientific">Onychostoma macrolepis</name>
    <dbReference type="NCBI Taxonomy" id="369639"/>
    <lineage>
        <taxon>Eukaryota</taxon>
        <taxon>Metazoa</taxon>
        <taxon>Chordata</taxon>
        <taxon>Craniata</taxon>
        <taxon>Vertebrata</taxon>
        <taxon>Euteleostomi</taxon>
        <taxon>Actinopterygii</taxon>
        <taxon>Neopterygii</taxon>
        <taxon>Teleostei</taxon>
        <taxon>Ostariophysi</taxon>
        <taxon>Cypriniformes</taxon>
        <taxon>Cyprinidae</taxon>
        <taxon>Acrossocheilinae</taxon>
        <taxon>Onychostoma</taxon>
    </lineage>
</organism>
<dbReference type="Proteomes" id="UP000579812">
    <property type="component" value="Unassembled WGS sequence"/>
</dbReference>
<dbReference type="GO" id="GO:0032259">
    <property type="term" value="P:methylation"/>
    <property type="evidence" value="ECO:0007669"/>
    <property type="project" value="UniProtKB-KW"/>
</dbReference>
<comment type="subcellular location">
    <subcellularLocation>
        <location evidence="2">Chromosome</location>
    </subcellularLocation>
    <subcellularLocation>
        <location evidence="1">Nucleus</location>
    </subcellularLocation>
</comment>
<evidence type="ECO:0000256" key="1">
    <source>
        <dbReference type="ARBA" id="ARBA00004123"/>
    </source>
</evidence>
<evidence type="ECO:0000256" key="6">
    <source>
        <dbReference type="ARBA" id="ARBA00022618"/>
    </source>
</evidence>
<dbReference type="SMART" id="SM00317">
    <property type="entry name" value="SET"/>
    <property type="match status" value="1"/>
</dbReference>
<evidence type="ECO:0000256" key="5">
    <source>
        <dbReference type="ARBA" id="ARBA00022603"/>
    </source>
</evidence>
<evidence type="ECO:0000259" key="21">
    <source>
        <dbReference type="PROSITE" id="PS50867"/>
    </source>
</evidence>
<dbReference type="InterPro" id="IPR016177">
    <property type="entry name" value="DNA-bd_dom_sf"/>
</dbReference>
<keyword evidence="4" id="KW-0217">Developmental protein</keyword>
<evidence type="ECO:0000256" key="17">
    <source>
        <dbReference type="ARBA" id="ARBA00042995"/>
    </source>
</evidence>
<evidence type="ECO:0000256" key="13">
    <source>
        <dbReference type="ARBA" id="ARBA00023242"/>
    </source>
</evidence>
<dbReference type="AlphaFoldDB" id="A0A7J6DIU8"/>
<keyword evidence="14" id="KW-0131">Cell cycle</keyword>
<feature type="domain" description="SET" evidence="20">
    <location>
        <begin position="395"/>
        <end position="606"/>
    </location>
</feature>
<comment type="caution">
    <text evidence="22">The sequence shown here is derived from an EMBL/GenBank/DDBJ whole genome shotgun (WGS) entry which is preliminary data.</text>
</comment>
<evidence type="ECO:0000256" key="18">
    <source>
        <dbReference type="ARBA" id="ARBA00049087"/>
    </source>
</evidence>
<dbReference type="SUPFAM" id="SSF82199">
    <property type="entry name" value="SET domain"/>
    <property type="match status" value="1"/>
</dbReference>
<dbReference type="SUPFAM" id="SSF54171">
    <property type="entry name" value="DNA-binding domain"/>
    <property type="match status" value="1"/>
</dbReference>
<keyword evidence="8" id="KW-0949">S-adenosyl-L-methionine</keyword>
<dbReference type="InterPro" id="IPR007728">
    <property type="entry name" value="Pre-SET_dom"/>
</dbReference>
<accession>A0A7J6DIU8</accession>
<feature type="domain" description="Pre-SET" evidence="21">
    <location>
        <begin position="327"/>
        <end position="392"/>
    </location>
</feature>
<dbReference type="SMART" id="SM00391">
    <property type="entry name" value="MBD"/>
    <property type="match status" value="1"/>
</dbReference>
<evidence type="ECO:0000256" key="9">
    <source>
        <dbReference type="ARBA" id="ARBA00022723"/>
    </source>
</evidence>
<keyword evidence="9" id="KW-0479">Metal-binding</keyword>
<dbReference type="GO" id="GO:0005634">
    <property type="term" value="C:nucleus"/>
    <property type="evidence" value="ECO:0007669"/>
    <property type="project" value="UniProtKB-SubCell"/>
</dbReference>
<evidence type="ECO:0000313" key="22">
    <source>
        <dbReference type="EMBL" id="KAF4119190.1"/>
    </source>
</evidence>
<keyword evidence="3" id="KW-0158">Chromosome</keyword>
<evidence type="ECO:0000256" key="14">
    <source>
        <dbReference type="ARBA" id="ARBA00023306"/>
    </source>
</evidence>
<dbReference type="EC" id="2.1.1.366" evidence="15"/>
<keyword evidence="13" id="KW-0539">Nucleus</keyword>
<dbReference type="PANTHER" id="PTHR46024">
    <property type="entry name" value="HISTONE-LYSINE N-METHYLTRANSFERASE EGGLESS"/>
    <property type="match status" value="1"/>
</dbReference>
<dbReference type="GO" id="GO:0140947">
    <property type="term" value="F:histone H3K9me2 methyltransferase activity"/>
    <property type="evidence" value="ECO:0007669"/>
    <property type="project" value="UniProtKB-EC"/>
</dbReference>
<dbReference type="PROSITE" id="PS50280">
    <property type="entry name" value="SET"/>
    <property type="match status" value="1"/>
</dbReference>
<dbReference type="GO" id="GO:0005694">
    <property type="term" value="C:chromosome"/>
    <property type="evidence" value="ECO:0007669"/>
    <property type="project" value="UniProtKB-SubCell"/>
</dbReference>
<dbReference type="InterPro" id="IPR001214">
    <property type="entry name" value="SET_dom"/>
</dbReference>
<evidence type="ECO:0000256" key="8">
    <source>
        <dbReference type="ARBA" id="ARBA00022691"/>
    </source>
</evidence>
<evidence type="ECO:0000256" key="16">
    <source>
        <dbReference type="ARBA" id="ARBA00040299"/>
    </source>
</evidence>
<evidence type="ECO:0000256" key="2">
    <source>
        <dbReference type="ARBA" id="ARBA00004286"/>
    </source>
</evidence>
<dbReference type="Pfam" id="PF05033">
    <property type="entry name" value="Pre-SET"/>
    <property type="match status" value="1"/>
</dbReference>
<keyword evidence="7" id="KW-0808">Transferase</keyword>
<dbReference type="InterPro" id="IPR051516">
    <property type="entry name" value="SETDB_methyltransferase"/>
</dbReference>
<keyword evidence="5" id="KW-0489">Methyltransferase</keyword>
<evidence type="ECO:0000256" key="4">
    <source>
        <dbReference type="ARBA" id="ARBA00022473"/>
    </source>
</evidence>
<dbReference type="GO" id="GO:0008270">
    <property type="term" value="F:zinc ion binding"/>
    <property type="evidence" value="ECO:0007669"/>
    <property type="project" value="InterPro"/>
</dbReference>
<dbReference type="InterPro" id="IPR046341">
    <property type="entry name" value="SET_dom_sf"/>
</dbReference>
<protein>
    <recommendedName>
        <fullName evidence="16">Histone-lysine N-methyltransferase SETDB2</fullName>
        <ecNumber evidence="15">2.1.1.366</ecNumber>
    </recommendedName>
    <alternativeName>
        <fullName evidence="17">SET domain bifurcated 2</fullName>
    </alternativeName>
</protein>
<dbReference type="PANTHER" id="PTHR46024:SF3">
    <property type="entry name" value="HISTONE-LYSINE N-METHYLTRANSFERASE SETDB2"/>
    <property type="match status" value="1"/>
</dbReference>
<sequence length="621" mass="69554">MINKCDILIQFASSEPQNEMMEFETEQARTFWEEVHVDAVFDDLLQRLHHLRYVIRNNTATDREYVQAMKIILESELTSLRSEGIQEVLIDEEILTVTVSEAQVSPESLRNGVETEDFLLEDSTRLCRDGELSSDHSQMSAASRGEAVSGSEPLLSPLSFCSEEPRSPVQLVYHPHDCSTACVPLPAHADRFLGRNPLRVPMLCQFQRHCEPRDDSDSQDTSVLYTAPCGRSLCSLEEVLQFLLLSDSLGVLQPDNFSFDPRIVPENQARAPDSSALLFERDLSRGIEPVPVALFNELDGTRPREFRYRKERWPHGCFLSAAPLFSVCCDCTDGCADAQSCACVQQTLRGAGARHAYTHQRLSAPLSAGLFECGPWCGCARSRCQNRVVQKGLRVRLQLFHTLDHGWAVRCRDDLDKGTFVCIYAGVVLRQQQSVEEPADRELPVSDDEVQVVEEWTLPAGPMETVSEPLDCSPPLYVPVIQRPADQSPLAQLKDQQQLSISSLDCSENGNEACEEIVRKKPRLTESNGHGAKITTHSQHKHTHEKLYYLDASKEGNVARFFNHSCEPNLFLQNVFTDTHDPQFPLIAFFTSRSVKAGSELTWSCPSAAGSERDHVTLSSD</sequence>
<dbReference type="Pfam" id="PF00856">
    <property type="entry name" value="SET"/>
    <property type="match status" value="1"/>
</dbReference>
<keyword evidence="23" id="KW-1185">Reference proteome</keyword>
<dbReference type="InterPro" id="IPR001739">
    <property type="entry name" value="Methyl_CpG_DNA-bd"/>
</dbReference>
<keyword evidence="6" id="KW-0132">Cell division</keyword>
<dbReference type="SMART" id="SM00468">
    <property type="entry name" value="PreSET"/>
    <property type="match status" value="1"/>
</dbReference>
<dbReference type="PROSITE" id="PS50867">
    <property type="entry name" value="PRE_SET"/>
    <property type="match status" value="1"/>
</dbReference>
<evidence type="ECO:0000256" key="7">
    <source>
        <dbReference type="ARBA" id="ARBA00022679"/>
    </source>
</evidence>
<dbReference type="GO" id="GO:0003677">
    <property type="term" value="F:DNA binding"/>
    <property type="evidence" value="ECO:0007669"/>
    <property type="project" value="InterPro"/>
</dbReference>
<dbReference type="GO" id="GO:0051301">
    <property type="term" value="P:cell division"/>
    <property type="evidence" value="ECO:0007669"/>
    <property type="project" value="UniProtKB-KW"/>
</dbReference>
<feature type="region of interest" description="Disordered" evidence="19">
    <location>
        <begin position="130"/>
        <end position="151"/>
    </location>
</feature>
<comment type="catalytic activity">
    <reaction evidence="18">
        <text>N(6),N(6)-dimethyl-L-lysyl(9)-[histone H3] + S-adenosyl-L-methionine = N(6),N(6),N(6)-trimethyl-L-lysyl(9)-[histone H3] + S-adenosyl-L-homocysteine + H(+)</text>
        <dbReference type="Rhea" id="RHEA:60288"/>
        <dbReference type="Rhea" id="RHEA-COMP:15538"/>
        <dbReference type="Rhea" id="RHEA-COMP:15541"/>
        <dbReference type="ChEBI" id="CHEBI:15378"/>
        <dbReference type="ChEBI" id="CHEBI:57856"/>
        <dbReference type="ChEBI" id="CHEBI:59789"/>
        <dbReference type="ChEBI" id="CHEBI:61961"/>
        <dbReference type="ChEBI" id="CHEBI:61976"/>
        <dbReference type="EC" id="2.1.1.366"/>
    </reaction>
</comment>
<keyword evidence="10" id="KW-0498">Mitosis</keyword>
<reference evidence="22 23" key="1">
    <citation type="submission" date="2020-04" db="EMBL/GenBank/DDBJ databases">
        <title>Chromosome-level genome assembly of a cyprinid fish Onychostoma macrolepis by integration of Nanopore Sequencing, Bionano and Hi-C technology.</title>
        <authorList>
            <person name="Wang D."/>
        </authorList>
    </citation>
    <scope>NUCLEOTIDE SEQUENCE [LARGE SCALE GENOMIC DNA]</scope>
    <source>
        <strain evidence="22">SWU-2019</strain>
        <tissue evidence="22">Muscle</tissue>
    </source>
</reference>
<evidence type="ECO:0000256" key="19">
    <source>
        <dbReference type="SAM" id="MobiDB-lite"/>
    </source>
</evidence>
<proteinExistence type="predicted"/>
<keyword evidence="12" id="KW-0156">Chromatin regulator</keyword>
<dbReference type="EMBL" id="JAAMOB010000001">
    <property type="protein sequence ID" value="KAF4119190.1"/>
    <property type="molecule type" value="Genomic_DNA"/>
</dbReference>
<dbReference type="GO" id="GO:0070828">
    <property type="term" value="P:heterochromatin organization"/>
    <property type="evidence" value="ECO:0007669"/>
    <property type="project" value="TreeGrafter"/>
</dbReference>
<evidence type="ECO:0000256" key="10">
    <source>
        <dbReference type="ARBA" id="ARBA00022776"/>
    </source>
</evidence>
<gene>
    <name evidence="22" type="ORF">G5714_001241</name>
</gene>
<keyword evidence="11" id="KW-0862">Zinc</keyword>
<evidence type="ECO:0000256" key="11">
    <source>
        <dbReference type="ARBA" id="ARBA00022833"/>
    </source>
</evidence>
<name>A0A7J6DIU8_9TELE</name>
<dbReference type="Pfam" id="PF01429">
    <property type="entry name" value="MBD"/>
    <property type="match status" value="1"/>
</dbReference>